<feature type="chain" id="PRO_5045839211" evidence="2">
    <location>
        <begin position="25"/>
        <end position="316"/>
    </location>
</feature>
<dbReference type="Gene3D" id="3.40.190.10">
    <property type="entry name" value="Periplasmic binding protein-like II"/>
    <property type="match status" value="1"/>
</dbReference>
<gene>
    <name evidence="3" type="ORF">LLY24_10675</name>
</gene>
<dbReference type="CDD" id="cd07012">
    <property type="entry name" value="PBP2_Bug_TTT"/>
    <property type="match status" value="1"/>
</dbReference>
<dbReference type="RefSeq" id="WP_259036278.1">
    <property type="nucleotide sequence ID" value="NZ_JAJISC010000004.1"/>
</dbReference>
<dbReference type="InterPro" id="IPR042100">
    <property type="entry name" value="Bug_dom1"/>
</dbReference>
<comment type="similarity">
    <text evidence="1">Belongs to the UPF0065 (bug) family.</text>
</comment>
<dbReference type="Pfam" id="PF03401">
    <property type="entry name" value="TctC"/>
    <property type="match status" value="1"/>
</dbReference>
<protein>
    <submittedName>
        <fullName evidence="3">Tripartite tricarboxylate transporter substrate binding protein</fullName>
    </submittedName>
</protein>
<evidence type="ECO:0000256" key="2">
    <source>
        <dbReference type="SAM" id="SignalP"/>
    </source>
</evidence>
<keyword evidence="2" id="KW-0732">Signal</keyword>
<dbReference type="PIRSF" id="PIRSF017082">
    <property type="entry name" value="YflP"/>
    <property type="match status" value="1"/>
</dbReference>
<dbReference type="Gene3D" id="3.40.190.150">
    <property type="entry name" value="Bordetella uptake gene, domain 1"/>
    <property type="match status" value="1"/>
</dbReference>
<evidence type="ECO:0000256" key="1">
    <source>
        <dbReference type="ARBA" id="ARBA00006987"/>
    </source>
</evidence>
<sequence>MHAKMTSKMAAFLLSGLMVTPALADFPEKRIEIVVGYAAGGGTDVLARTIAPYLEEYLGNNASVVIKNMPGASGQIGVTEVAQAAPDGYTIGTYNLPGMMARTLDREAAFDADSFTYLANVVDDPNVIVTPKSSAIDTMDKLVDAAREGAVTVSMSSLGGDDHFFLMNVADVTGGEYTPVPFSGSAPARSALMGGHVTMGIVNISEVINFRDELNVLGIATQERSPLADDVPTFAEQGYELYNSALRGFVAPAGLPDEVEAALISAFQQTYDDPEFQDVMLRTGNPIELAVGEDFRRLNDEQLELAERVWEISPWK</sequence>
<dbReference type="EMBL" id="JAJISC010000004">
    <property type="protein sequence ID" value="MCS2609780.1"/>
    <property type="molecule type" value="Genomic_DNA"/>
</dbReference>
<evidence type="ECO:0000313" key="4">
    <source>
        <dbReference type="Proteomes" id="UP001165542"/>
    </source>
</evidence>
<name>A0ABT2EE03_9GAMM</name>
<organism evidence="3 4">
    <name type="scientific">Halomonas dongshanensis</name>
    <dbReference type="NCBI Taxonomy" id="2890835"/>
    <lineage>
        <taxon>Bacteria</taxon>
        <taxon>Pseudomonadati</taxon>
        <taxon>Pseudomonadota</taxon>
        <taxon>Gammaproteobacteria</taxon>
        <taxon>Oceanospirillales</taxon>
        <taxon>Halomonadaceae</taxon>
        <taxon>Halomonas</taxon>
    </lineage>
</organism>
<reference evidence="3" key="1">
    <citation type="submission" date="2021-11" db="EMBL/GenBank/DDBJ databases">
        <title>Halomonas sp., isolated from a coastal aquaculture zone in Dongshan Bay.</title>
        <authorList>
            <person name="Lin W."/>
        </authorList>
    </citation>
    <scope>NUCLEOTIDE SEQUENCE</scope>
    <source>
        <strain evidence="3">Yzlin-01</strain>
    </source>
</reference>
<accession>A0ABT2EE03</accession>
<evidence type="ECO:0000313" key="3">
    <source>
        <dbReference type="EMBL" id="MCS2609780.1"/>
    </source>
</evidence>
<dbReference type="PANTHER" id="PTHR42928:SF5">
    <property type="entry name" value="BLR1237 PROTEIN"/>
    <property type="match status" value="1"/>
</dbReference>
<comment type="caution">
    <text evidence="3">The sequence shown here is derived from an EMBL/GenBank/DDBJ whole genome shotgun (WGS) entry which is preliminary data.</text>
</comment>
<dbReference type="SUPFAM" id="SSF53850">
    <property type="entry name" value="Periplasmic binding protein-like II"/>
    <property type="match status" value="1"/>
</dbReference>
<keyword evidence="4" id="KW-1185">Reference proteome</keyword>
<dbReference type="Proteomes" id="UP001165542">
    <property type="component" value="Unassembled WGS sequence"/>
</dbReference>
<dbReference type="PANTHER" id="PTHR42928">
    <property type="entry name" value="TRICARBOXYLATE-BINDING PROTEIN"/>
    <property type="match status" value="1"/>
</dbReference>
<dbReference type="InterPro" id="IPR005064">
    <property type="entry name" value="BUG"/>
</dbReference>
<feature type="signal peptide" evidence="2">
    <location>
        <begin position="1"/>
        <end position="24"/>
    </location>
</feature>
<proteinExistence type="inferred from homology"/>